<accession>A0A3G9KB20</accession>
<keyword evidence="2" id="KW-1133">Transmembrane helix</keyword>
<evidence type="ECO:0008006" key="5">
    <source>
        <dbReference type="Google" id="ProtNLM"/>
    </source>
</evidence>
<reference evidence="4" key="1">
    <citation type="submission" date="2018-11" db="EMBL/GenBank/DDBJ databases">
        <title>Comparative genomics of Parolsenella catena and Libanicoccus massiliensis: Reclassification of Libanicoccus massiliensis as Parolsenella massiliensis comb. nov.</title>
        <authorList>
            <person name="Sakamoto M."/>
            <person name="Ikeyama N."/>
            <person name="Murakami T."/>
            <person name="Mori H."/>
            <person name="Yuki M."/>
            <person name="Ohkuma M."/>
        </authorList>
    </citation>
    <scope>NUCLEOTIDE SEQUENCE [LARGE SCALE GENOMIC DNA]</scope>
    <source>
        <strain evidence="4">JCM 31932</strain>
    </source>
</reference>
<dbReference type="RefSeq" id="WP_126422810.1">
    <property type="nucleotide sequence ID" value="NZ_AP019367.1"/>
</dbReference>
<keyword evidence="1" id="KW-0620">Polyamine biosynthesis</keyword>
<dbReference type="Proteomes" id="UP000273154">
    <property type="component" value="Chromosome"/>
</dbReference>
<dbReference type="Pfam" id="PF01564">
    <property type="entry name" value="Spermine_synth"/>
    <property type="match status" value="1"/>
</dbReference>
<dbReference type="KEGG" id="pcat:Pcatena_13320"/>
<dbReference type="EMBL" id="AP019367">
    <property type="protein sequence ID" value="BBH50745.1"/>
    <property type="molecule type" value="Genomic_DNA"/>
</dbReference>
<proteinExistence type="predicted"/>
<sequence>MPTALIVFIALTVAGLLIHLLCMRILAWRGVTVRRTKFGLTLLFDTADDDGTPVRMLNVNGAFQSVAYATDELWSELACEYQREQARIVSELPRLSRAAVIGGGGFSFPKWLVVHLPPVAVSVVEIDEKIIDIARESFGLARLEREYAGTGRFELACDDGWAWLRRQERPFDLIVNEAFTGSRPLGPLACDEGAATIHEHLADGGSYLATLRFPLRGRKSQSMYETIETFSREFAHVWLVPEYPDDPTHPGNNTLVASDVDLVTAGCEPLRGYEWSVDVTRP</sequence>
<evidence type="ECO:0000313" key="4">
    <source>
        <dbReference type="Proteomes" id="UP000273154"/>
    </source>
</evidence>
<keyword evidence="2" id="KW-0812">Transmembrane</keyword>
<evidence type="ECO:0000313" key="3">
    <source>
        <dbReference type="EMBL" id="BBH50745.1"/>
    </source>
</evidence>
<dbReference type="PANTHER" id="PTHR43317">
    <property type="entry name" value="THERMOSPERMINE SYNTHASE ACAULIS5"/>
    <property type="match status" value="1"/>
</dbReference>
<feature type="transmembrane region" description="Helical" evidence="2">
    <location>
        <begin position="6"/>
        <end position="27"/>
    </location>
</feature>
<dbReference type="GeneID" id="88849468"/>
<evidence type="ECO:0000256" key="2">
    <source>
        <dbReference type="SAM" id="Phobius"/>
    </source>
</evidence>
<dbReference type="SUPFAM" id="SSF53335">
    <property type="entry name" value="S-adenosyl-L-methionine-dependent methyltransferases"/>
    <property type="match status" value="1"/>
</dbReference>
<keyword evidence="4" id="KW-1185">Reference proteome</keyword>
<protein>
    <recommendedName>
        <fullName evidence="5">Spermidine synthase</fullName>
    </recommendedName>
</protein>
<name>A0A3G9KB20_9ACTN</name>
<dbReference type="GO" id="GO:0006596">
    <property type="term" value="P:polyamine biosynthetic process"/>
    <property type="evidence" value="ECO:0007669"/>
    <property type="project" value="UniProtKB-KW"/>
</dbReference>
<dbReference type="Gene3D" id="3.40.50.150">
    <property type="entry name" value="Vaccinia Virus protein VP39"/>
    <property type="match status" value="1"/>
</dbReference>
<dbReference type="OrthoDB" id="8221452at2"/>
<organism evidence="3 4">
    <name type="scientific">Parolsenella catena</name>
    <dbReference type="NCBI Taxonomy" id="2003188"/>
    <lineage>
        <taxon>Bacteria</taxon>
        <taxon>Bacillati</taxon>
        <taxon>Actinomycetota</taxon>
        <taxon>Coriobacteriia</taxon>
        <taxon>Coriobacteriales</taxon>
        <taxon>Atopobiaceae</taxon>
        <taxon>Parolsenella</taxon>
    </lineage>
</organism>
<dbReference type="AlphaFoldDB" id="A0A3G9KB20"/>
<dbReference type="NCBIfam" id="NF037959">
    <property type="entry name" value="MFS_SpdSyn"/>
    <property type="match status" value="1"/>
</dbReference>
<dbReference type="InterPro" id="IPR029063">
    <property type="entry name" value="SAM-dependent_MTases_sf"/>
</dbReference>
<evidence type="ECO:0000256" key="1">
    <source>
        <dbReference type="ARBA" id="ARBA00023115"/>
    </source>
</evidence>
<gene>
    <name evidence="3" type="ORF">Pcatena_13320</name>
</gene>
<dbReference type="PANTHER" id="PTHR43317:SF1">
    <property type="entry name" value="THERMOSPERMINE SYNTHASE ACAULIS5"/>
    <property type="match status" value="1"/>
</dbReference>
<keyword evidence="2" id="KW-0472">Membrane</keyword>